<proteinExistence type="predicted"/>
<keyword evidence="3" id="KW-1185">Reference proteome</keyword>
<dbReference type="PANTHER" id="PTHR43031:SF1">
    <property type="entry name" value="PYRIDINE NUCLEOTIDE-DISULPHIDE OXIDOREDUCTASE"/>
    <property type="match status" value="1"/>
</dbReference>
<sequence>MVFFDHVYLPGVFIAILDCICDLVTDNNRIGFIMKLNLLKETGEKYMFEFLKRNTGKVIHVNDLDPLIGSIELIDIREPYEFKSGTLRTAKNIPMGNLLYNPEKYLMKDKTYYIMCQSGARSRRTCSALLKKGFDVVNVGGGMGSYVGAKRK</sequence>
<dbReference type="InterPro" id="IPR036873">
    <property type="entry name" value="Rhodanese-like_dom_sf"/>
</dbReference>
<dbReference type="EMBL" id="BRPJ01000100">
    <property type="protein sequence ID" value="GLB32886.1"/>
    <property type="molecule type" value="Genomic_DNA"/>
</dbReference>
<comment type="caution">
    <text evidence="2">The sequence shown here is derived from an EMBL/GenBank/DDBJ whole genome shotgun (WGS) entry which is preliminary data.</text>
</comment>
<evidence type="ECO:0000313" key="2">
    <source>
        <dbReference type="EMBL" id="GLB32886.1"/>
    </source>
</evidence>
<gene>
    <name evidence="2" type="ORF">LAD12857_48090</name>
</gene>
<dbReference type="Pfam" id="PF00581">
    <property type="entry name" value="Rhodanese"/>
    <property type="match status" value="1"/>
</dbReference>
<name>A0ABQ5MDG6_9FIRM</name>
<dbReference type="Proteomes" id="UP001419084">
    <property type="component" value="Unassembled WGS sequence"/>
</dbReference>
<dbReference type="InterPro" id="IPR050229">
    <property type="entry name" value="GlpE_sulfurtransferase"/>
</dbReference>
<organism evidence="2 3">
    <name type="scientific">Lacrimispora amygdalina</name>
    <dbReference type="NCBI Taxonomy" id="253257"/>
    <lineage>
        <taxon>Bacteria</taxon>
        <taxon>Bacillati</taxon>
        <taxon>Bacillota</taxon>
        <taxon>Clostridia</taxon>
        <taxon>Lachnospirales</taxon>
        <taxon>Lachnospiraceae</taxon>
        <taxon>Lacrimispora</taxon>
    </lineage>
</organism>
<dbReference type="PROSITE" id="PS50206">
    <property type="entry name" value="RHODANESE_3"/>
    <property type="match status" value="1"/>
</dbReference>
<dbReference type="PANTHER" id="PTHR43031">
    <property type="entry name" value="FAD-DEPENDENT OXIDOREDUCTASE"/>
    <property type="match status" value="1"/>
</dbReference>
<dbReference type="CDD" id="cd00158">
    <property type="entry name" value="RHOD"/>
    <property type="match status" value="1"/>
</dbReference>
<accession>A0ABQ5MDG6</accession>
<protein>
    <recommendedName>
        <fullName evidence="1">Rhodanese domain-containing protein</fullName>
    </recommendedName>
</protein>
<dbReference type="InterPro" id="IPR001763">
    <property type="entry name" value="Rhodanese-like_dom"/>
</dbReference>
<feature type="domain" description="Rhodanese" evidence="1">
    <location>
        <begin position="67"/>
        <end position="151"/>
    </location>
</feature>
<evidence type="ECO:0000313" key="3">
    <source>
        <dbReference type="Proteomes" id="UP001419084"/>
    </source>
</evidence>
<dbReference type="SUPFAM" id="SSF52821">
    <property type="entry name" value="Rhodanese/Cell cycle control phosphatase"/>
    <property type="match status" value="1"/>
</dbReference>
<dbReference type="SMART" id="SM00450">
    <property type="entry name" value="RHOD"/>
    <property type="match status" value="1"/>
</dbReference>
<dbReference type="Gene3D" id="3.40.250.10">
    <property type="entry name" value="Rhodanese-like domain"/>
    <property type="match status" value="1"/>
</dbReference>
<evidence type="ECO:0000259" key="1">
    <source>
        <dbReference type="PROSITE" id="PS50206"/>
    </source>
</evidence>
<reference evidence="2 3" key="1">
    <citation type="journal article" date="2024" name="Int. J. Syst. Evol. Microbiol.">
        <title>Lacrimispora brassicae sp. nov. isolated from fermented cabbage, and proposal of Clostridium indicum Gundawar et al. 2019 and Clostridium methoxybenzovorans Mechichi et al. 1999 as heterotypic synonyms of Lacrimispora amygdalina (Parshina et al. 2003) Haas and Blanchard 2020 and Lacrimispora indolis (McClung and McCoy 1957) Haas and Blanchard 2020, respectively.</title>
        <authorList>
            <person name="Kobayashi H."/>
            <person name="Tanizawa Y."/>
            <person name="Sakamoto M."/>
            <person name="Ohkuma M."/>
            <person name="Tohno M."/>
        </authorList>
    </citation>
    <scope>NUCLEOTIDE SEQUENCE [LARGE SCALE GENOMIC DNA]</scope>
    <source>
        <strain evidence="2 3">DSM 12857</strain>
    </source>
</reference>